<evidence type="ECO:0000256" key="1">
    <source>
        <dbReference type="SAM" id="MobiDB-lite"/>
    </source>
</evidence>
<dbReference type="Proteomes" id="UP000324022">
    <property type="component" value="Unassembled WGS sequence"/>
</dbReference>
<feature type="compositionally biased region" description="Basic and acidic residues" evidence="1">
    <location>
        <begin position="432"/>
        <end position="448"/>
    </location>
</feature>
<proteinExistence type="predicted"/>
<feature type="compositionally biased region" description="Low complexity" evidence="1">
    <location>
        <begin position="97"/>
        <end position="125"/>
    </location>
</feature>
<protein>
    <submittedName>
        <fullName evidence="2">Probable conserved hypothetical Ustilaginaceae-specific protein</fullName>
    </submittedName>
</protein>
<dbReference type="AlphaFoldDB" id="A0A5C3E2K4"/>
<gene>
    <name evidence="2" type="ORF">UTRI_10223</name>
</gene>
<reference evidence="2 3" key="1">
    <citation type="submission" date="2018-03" db="EMBL/GenBank/DDBJ databases">
        <authorList>
            <person name="Guldener U."/>
        </authorList>
    </citation>
    <scope>NUCLEOTIDE SEQUENCE [LARGE SCALE GENOMIC DNA]</scope>
    <source>
        <strain evidence="2 3">NBRC100155</strain>
    </source>
</reference>
<feature type="compositionally biased region" description="Polar residues" evidence="1">
    <location>
        <begin position="364"/>
        <end position="373"/>
    </location>
</feature>
<feature type="region of interest" description="Disordered" evidence="1">
    <location>
        <begin position="304"/>
        <end position="345"/>
    </location>
</feature>
<dbReference type="EMBL" id="OOIN01000006">
    <property type="protein sequence ID" value="SPO23736.1"/>
    <property type="molecule type" value="Genomic_DNA"/>
</dbReference>
<evidence type="ECO:0000313" key="2">
    <source>
        <dbReference type="EMBL" id="SPO23736.1"/>
    </source>
</evidence>
<feature type="region of interest" description="Disordered" evidence="1">
    <location>
        <begin position="427"/>
        <end position="466"/>
    </location>
</feature>
<feature type="compositionally biased region" description="Basic and acidic residues" evidence="1">
    <location>
        <begin position="63"/>
        <end position="86"/>
    </location>
</feature>
<sequence length="654" mass="70305">MPSFADIYASCLYASGEGLPLWNPSPLRLGDVGYVRDGSFIVLYNAVDGPEALSDAASIHLARRSDRSVSRDRVRRDSGARPKMDIDDPIDATPAVAGSSRRSSLATSSVSSSSAAFPMSRSAASDSLLPSATKKGSPTLSHRKLRSGTPPEGPYPPMPLSVDQEAPQLFDMGPRMSSNYRCLGLDAGVSVPGAPVTVKIGFESSGGDGAILIPRDPTERTRLKYLGVLKAYIKAHHKWIYETYGRIEAISVDDLALIYGQDRTSDWAVAVSRDAARGARAEFEIFGAASAGFWGNWSHTLSACQRGPHRPQVARRDRATGTSSNDSSQGTAHNVDHVQAPLGRKRQDDIRTWGMNVEGGVVNASFSFGTPPSKTRRDEEHERGRRRNPPSRAHSISWSPGVHAPPDQTISIRRVTASTSLGLGFLPARPKAAAEPRDPDVERKRDNECAPVARQDSQDSSVESHDHKQWCDDPLEALHEWIHESGGAKVQVSIASDDDCLQLLSLLGHGHVFAIGLQAAVRIAADRFARISVDEGGFATVSMGHASSATPSLAPFLPKVVARPPSSQSPRVGRADHRWTSSTFVDKENRVEDMFAAARRAVSVSISAASSKTPQPKGVAKPRVMLSASSRFNTMLPCRPMHNVGASASSLVLP</sequence>
<name>A0A5C3E2K4_9BASI</name>
<feature type="compositionally biased region" description="Polar residues" evidence="1">
    <location>
        <begin position="320"/>
        <end position="332"/>
    </location>
</feature>
<dbReference type="OrthoDB" id="3222453at2759"/>
<accession>A0A5C3E2K4</accession>
<feature type="region of interest" description="Disordered" evidence="1">
    <location>
        <begin position="62"/>
        <end position="163"/>
    </location>
</feature>
<feature type="compositionally biased region" description="Polar residues" evidence="1">
    <location>
        <begin position="128"/>
        <end position="140"/>
    </location>
</feature>
<organism evidence="2 3">
    <name type="scientific">Ustilago trichophora</name>
    <dbReference type="NCBI Taxonomy" id="86804"/>
    <lineage>
        <taxon>Eukaryota</taxon>
        <taxon>Fungi</taxon>
        <taxon>Dikarya</taxon>
        <taxon>Basidiomycota</taxon>
        <taxon>Ustilaginomycotina</taxon>
        <taxon>Ustilaginomycetes</taxon>
        <taxon>Ustilaginales</taxon>
        <taxon>Ustilaginaceae</taxon>
        <taxon>Ustilago</taxon>
    </lineage>
</organism>
<feature type="region of interest" description="Disordered" evidence="1">
    <location>
        <begin position="362"/>
        <end position="408"/>
    </location>
</feature>
<evidence type="ECO:0000313" key="3">
    <source>
        <dbReference type="Proteomes" id="UP000324022"/>
    </source>
</evidence>
<keyword evidence="3" id="KW-1185">Reference proteome</keyword>